<evidence type="ECO:0000256" key="3">
    <source>
        <dbReference type="ARBA" id="ARBA00048679"/>
    </source>
</evidence>
<dbReference type="Gene3D" id="3.30.200.20">
    <property type="entry name" value="Phosphorylase Kinase, domain 1"/>
    <property type="match status" value="1"/>
</dbReference>
<dbReference type="GO" id="GO:0004674">
    <property type="term" value="F:protein serine/threonine kinase activity"/>
    <property type="evidence" value="ECO:0007669"/>
    <property type="project" value="UniProtKB-EC"/>
</dbReference>
<comment type="catalytic activity">
    <reaction evidence="3">
        <text>L-seryl-[protein] + ATP = O-phospho-L-seryl-[protein] + ADP + H(+)</text>
        <dbReference type="Rhea" id="RHEA:17989"/>
        <dbReference type="Rhea" id="RHEA-COMP:9863"/>
        <dbReference type="Rhea" id="RHEA-COMP:11604"/>
        <dbReference type="ChEBI" id="CHEBI:15378"/>
        <dbReference type="ChEBI" id="CHEBI:29999"/>
        <dbReference type="ChEBI" id="CHEBI:30616"/>
        <dbReference type="ChEBI" id="CHEBI:83421"/>
        <dbReference type="ChEBI" id="CHEBI:456216"/>
        <dbReference type="EC" id="2.7.11.1"/>
    </reaction>
</comment>
<dbReference type="PANTHER" id="PTHR22988:SF71">
    <property type="entry name" value="CITRON RHO-INTERACTING KINASE"/>
    <property type="match status" value="1"/>
</dbReference>
<reference evidence="5" key="1">
    <citation type="journal article" date="2018" name="Nat. Microbiol.">
        <title>Leveraging single-cell genomics to expand the fungal tree of life.</title>
        <authorList>
            <person name="Ahrendt S.R."/>
            <person name="Quandt C.A."/>
            <person name="Ciobanu D."/>
            <person name="Clum A."/>
            <person name="Salamov A."/>
            <person name="Andreopoulos B."/>
            <person name="Cheng J.F."/>
            <person name="Woyke T."/>
            <person name="Pelin A."/>
            <person name="Henrissat B."/>
            <person name="Reynolds N.K."/>
            <person name="Benny G.L."/>
            <person name="Smith M.E."/>
            <person name="James T.Y."/>
            <person name="Grigoriev I.V."/>
        </authorList>
    </citation>
    <scope>NUCLEOTIDE SEQUENCE [LARGE SCALE GENOMIC DNA]</scope>
    <source>
        <strain evidence="5">ATCC 52028</strain>
    </source>
</reference>
<keyword evidence="1" id="KW-0597">Phosphoprotein</keyword>
<organism evidence="4 5">
    <name type="scientific">Caulochytrium protostelioides</name>
    <dbReference type="NCBI Taxonomy" id="1555241"/>
    <lineage>
        <taxon>Eukaryota</taxon>
        <taxon>Fungi</taxon>
        <taxon>Fungi incertae sedis</taxon>
        <taxon>Chytridiomycota</taxon>
        <taxon>Chytridiomycota incertae sedis</taxon>
        <taxon>Chytridiomycetes</taxon>
        <taxon>Caulochytriales</taxon>
        <taxon>Caulochytriaceae</taxon>
        <taxon>Caulochytrium</taxon>
    </lineage>
</organism>
<evidence type="ECO:0000256" key="2">
    <source>
        <dbReference type="ARBA" id="ARBA00047899"/>
    </source>
</evidence>
<name>A0A4P9WWD4_9FUNG</name>
<dbReference type="GO" id="GO:0031032">
    <property type="term" value="P:actomyosin structure organization"/>
    <property type="evidence" value="ECO:0007669"/>
    <property type="project" value="TreeGrafter"/>
</dbReference>
<dbReference type="Proteomes" id="UP000268535">
    <property type="component" value="Unassembled WGS sequence"/>
</dbReference>
<comment type="catalytic activity">
    <reaction evidence="2">
        <text>L-threonyl-[protein] + ATP = O-phospho-L-threonyl-[protein] + ADP + H(+)</text>
        <dbReference type="Rhea" id="RHEA:46608"/>
        <dbReference type="Rhea" id="RHEA-COMP:11060"/>
        <dbReference type="Rhea" id="RHEA-COMP:11605"/>
        <dbReference type="ChEBI" id="CHEBI:15378"/>
        <dbReference type="ChEBI" id="CHEBI:30013"/>
        <dbReference type="ChEBI" id="CHEBI:30616"/>
        <dbReference type="ChEBI" id="CHEBI:61977"/>
        <dbReference type="ChEBI" id="CHEBI:456216"/>
        <dbReference type="EC" id="2.7.11.1"/>
    </reaction>
</comment>
<dbReference type="GO" id="GO:0005737">
    <property type="term" value="C:cytoplasm"/>
    <property type="evidence" value="ECO:0007669"/>
    <property type="project" value="TreeGrafter"/>
</dbReference>
<dbReference type="PANTHER" id="PTHR22988">
    <property type="entry name" value="MYOTONIC DYSTROPHY S/T KINASE-RELATED"/>
    <property type="match status" value="1"/>
</dbReference>
<protein>
    <recommendedName>
        <fullName evidence="6">Protein kinase domain-containing protein</fullName>
    </recommendedName>
</protein>
<evidence type="ECO:0008006" key="6">
    <source>
        <dbReference type="Google" id="ProtNLM"/>
    </source>
</evidence>
<gene>
    <name evidence="4" type="ORF">CAUPRSCDRAFT_12785</name>
</gene>
<dbReference type="GO" id="GO:0005856">
    <property type="term" value="C:cytoskeleton"/>
    <property type="evidence" value="ECO:0007669"/>
    <property type="project" value="TreeGrafter"/>
</dbReference>
<accession>A0A4P9WWD4</accession>
<proteinExistence type="predicted"/>
<dbReference type="InterPro" id="IPR050839">
    <property type="entry name" value="Rho-assoc_Ser/Thr_Kinase"/>
</dbReference>
<dbReference type="InterPro" id="IPR011009">
    <property type="entry name" value="Kinase-like_dom_sf"/>
</dbReference>
<dbReference type="AlphaFoldDB" id="A0A4P9WWD4"/>
<evidence type="ECO:0000256" key="1">
    <source>
        <dbReference type="ARBA" id="ARBA00022553"/>
    </source>
</evidence>
<sequence>MLSRVNSWRVNTSDFETIKVLATGAVGTVCLVRAKADSKVYAMKTLKKIDLLTRQEAGFFMEERNALVFAQNSQWITTLHAAFQDEDNLYINGRPDRAEFRHARHEPQHNKSLAKRVSFTRRRIKLLVITLRCFGD</sequence>
<evidence type="ECO:0000313" key="5">
    <source>
        <dbReference type="Proteomes" id="UP000268535"/>
    </source>
</evidence>
<dbReference type="SUPFAM" id="SSF56112">
    <property type="entry name" value="Protein kinase-like (PK-like)"/>
    <property type="match status" value="1"/>
</dbReference>
<dbReference type="EMBL" id="ML011523">
    <property type="protein sequence ID" value="RKO95516.1"/>
    <property type="molecule type" value="Genomic_DNA"/>
</dbReference>
<evidence type="ECO:0000313" key="4">
    <source>
        <dbReference type="EMBL" id="RKO95516.1"/>
    </source>
</evidence>